<evidence type="ECO:0000256" key="3">
    <source>
        <dbReference type="ARBA" id="ARBA00022692"/>
    </source>
</evidence>
<evidence type="ECO:0000256" key="1">
    <source>
        <dbReference type="ARBA" id="ARBA00004141"/>
    </source>
</evidence>
<dbReference type="Proteomes" id="UP000827721">
    <property type="component" value="Unassembled WGS sequence"/>
</dbReference>
<reference evidence="8 9" key="1">
    <citation type="submission" date="2021-02" db="EMBL/GenBank/DDBJ databases">
        <title>Plant Genome Project.</title>
        <authorList>
            <person name="Zhang R.-G."/>
        </authorList>
    </citation>
    <scope>NUCLEOTIDE SEQUENCE [LARGE SCALE GENOMIC DNA]</scope>
    <source>
        <tissue evidence="8">Leaves</tissue>
    </source>
</reference>
<evidence type="ECO:0000256" key="4">
    <source>
        <dbReference type="ARBA" id="ARBA00022989"/>
    </source>
</evidence>
<feature type="transmembrane region" description="Helical" evidence="6">
    <location>
        <begin position="387"/>
        <end position="407"/>
    </location>
</feature>
<feature type="transmembrane region" description="Helical" evidence="6">
    <location>
        <begin position="290"/>
        <end position="310"/>
    </location>
</feature>
<organism evidence="8 9">
    <name type="scientific">Xanthoceras sorbifolium</name>
    <dbReference type="NCBI Taxonomy" id="99658"/>
    <lineage>
        <taxon>Eukaryota</taxon>
        <taxon>Viridiplantae</taxon>
        <taxon>Streptophyta</taxon>
        <taxon>Embryophyta</taxon>
        <taxon>Tracheophyta</taxon>
        <taxon>Spermatophyta</taxon>
        <taxon>Magnoliopsida</taxon>
        <taxon>eudicotyledons</taxon>
        <taxon>Gunneridae</taxon>
        <taxon>Pentapetalae</taxon>
        <taxon>rosids</taxon>
        <taxon>malvids</taxon>
        <taxon>Sapindales</taxon>
        <taxon>Sapindaceae</taxon>
        <taxon>Xanthoceroideae</taxon>
        <taxon>Xanthoceras</taxon>
    </lineage>
</organism>
<keyword evidence="3 6" id="KW-0812">Transmembrane</keyword>
<dbReference type="InterPro" id="IPR030184">
    <property type="entry name" value="WAT1-related"/>
</dbReference>
<proteinExistence type="inferred from homology"/>
<feature type="transmembrane region" description="Helical" evidence="6">
    <location>
        <begin position="194"/>
        <end position="215"/>
    </location>
</feature>
<dbReference type="InterPro" id="IPR037185">
    <property type="entry name" value="EmrE-like"/>
</dbReference>
<protein>
    <recommendedName>
        <fullName evidence="7">EamA domain-containing protein</fullName>
    </recommendedName>
</protein>
<comment type="caution">
    <text evidence="8">The sequence shown here is derived from an EMBL/GenBank/DDBJ whole genome shotgun (WGS) entry which is preliminary data.</text>
</comment>
<evidence type="ECO:0000256" key="2">
    <source>
        <dbReference type="ARBA" id="ARBA00007635"/>
    </source>
</evidence>
<gene>
    <name evidence="8" type="ORF">JRO89_XS05G0075500</name>
</gene>
<feature type="transmembrane region" description="Helical" evidence="6">
    <location>
        <begin position="129"/>
        <end position="148"/>
    </location>
</feature>
<feature type="domain" description="EamA" evidence="7">
    <location>
        <begin position="293"/>
        <end position="429"/>
    </location>
</feature>
<evidence type="ECO:0000313" key="8">
    <source>
        <dbReference type="EMBL" id="KAH7570246.1"/>
    </source>
</evidence>
<feature type="transmembrane region" description="Helical" evidence="6">
    <location>
        <begin position="356"/>
        <end position="380"/>
    </location>
</feature>
<evidence type="ECO:0000313" key="9">
    <source>
        <dbReference type="Proteomes" id="UP000827721"/>
    </source>
</evidence>
<name>A0ABQ8I0T8_9ROSI</name>
<feature type="transmembrane region" description="Helical" evidence="6">
    <location>
        <begin position="248"/>
        <end position="270"/>
    </location>
</feature>
<evidence type="ECO:0000256" key="5">
    <source>
        <dbReference type="ARBA" id="ARBA00023136"/>
    </source>
</evidence>
<comment type="similarity">
    <text evidence="2">Belongs to the drug/metabolite transporter (DMT) superfamily. Plant drug/metabolite exporter (P-DME) (TC 2.A.7.4) family.</text>
</comment>
<evidence type="ECO:0000256" key="6">
    <source>
        <dbReference type="SAM" id="Phobius"/>
    </source>
</evidence>
<keyword evidence="5 6" id="KW-0472">Membrane</keyword>
<feature type="transmembrane region" description="Helical" evidence="6">
    <location>
        <begin position="322"/>
        <end position="344"/>
    </location>
</feature>
<dbReference type="InterPro" id="IPR000620">
    <property type="entry name" value="EamA_dom"/>
</dbReference>
<feature type="transmembrane region" description="Helical" evidence="6">
    <location>
        <begin position="160"/>
        <end position="182"/>
    </location>
</feature>
<accession>A0ABQ8I0T8</accession>
<sequence>MQTIVGSVIQVSLSTWCLSRTGPLYVSMFKPLGIVFSVVMDFLFLAESTLCLGSLIGAIIIVVGFYSVMWGKMKEKRIFEHNTVVSSRRSYDEKVPLLQKEIQEIHIRPSDSDLVRVVRMGLLWNMKNSLPFFGMVIVILAQVSILEVMKAAMSKGKNKYVIMVYSDALSIIILLVCCLIKHRSERPALTFSTLCKFFLLSLIGCLMQIFAYVGIEYSSPTLATAMSNLVPAFTFILAIIFRSSQAKSIGTIVAIAGAFVITFYKGPPILKTLSGTVSFHDPLFSPKSNWILGGIFLASDAFLSSAWYILQAIILKNFTAILILTFFMSFFATILATIFSLIVVKDPSAWKLRPDIGLVAVIYTAVVGSLFQASLCAWCLSRKGPIYVTTFKPLAIVLSVVMGFLLLGDALCLGSLIGAIIIVAGFYSVMWGKAKEENTIEHSAAVVGSLKSQSERVPLLQNKTEGIDV</sequence>
<dbReference type="PANTHER" id="PTHR31218">
    <property type="entry name" value="WAT1-RELATED PROTEIN"/>
    <property type="match status" value="1"/>
</dbReference>
<dbReference type="Pfam" id="PF00892">
    <property type="entry name" value="EamA"/>
    <property type="match status" value="1"/>
</dbReference>
<keyword evidence="9" id="KW-1185">Reference proteome</keyword>
<feature type="transmembrane region" description="Helical" evidence="6">
    <location>
        <begin position="221"/>
        <end position="241"/>
    </location>
</feature>
<feature type="transmembrane region" description="Helical" evidence="6">
    <location>
        <begin position="413"/>
        <end position="432"/>
    </location>
</feature>
<dbReference type="SUPFAM" id="SSF103481">
    <property type="entry name" value="Multidrug resistance efflux transporter EmrE"/>
    <property type="match status" value="3"/>
</dbReference>
<keyword evidence="4 6" id="KW-1133">Transmembrane helix</keyword>
<comment type="subcellular location">
    <subcellularLocation>
        <location evidence="1">Membrane</location>
        <topology evidence="1">Multi-pass membrane protein</topology>
    </subcellularLocation>
</comment>
<dbReference type="EMBL" id="JAFEMO010000005">
    <property type="protein sequence ID" value="KAH7570246.1"/>
    <property type="molecule type" value="Genomic_DNA"/>
</dbReference>
<evidence type="ECO:0000259" key="7">
    <source>
        <dbReference type="Pfam" id="PF00892"/>
    </source>
</evidence>
<feature type="transmembrane region" description="Helical" evidence="6">
    <location>
        <begin position="43"/>
        <end position="68"/>
    </location>
</feature>